<evidence type="ECO:0000313" key="2">
    <source>
        <dbReference type="Proteomes" id="UP000010808"/>
    </source>
</evidence>
<gene>
    <name evidence="1" type="ORF">DESAM_20077</name>
</gene>
<organism evidence="1 2">
    <name type="scientific">Maridesulfovibrio hydrothermalis AM13 = DSM 14728</name>
    <dbReference type="NCBI Taxonomy" id="1121451"/>
    <lineage>
        <taxon>Bacteria</taxon>
        <taxon>Pseudomonadati</taxon>
        <taxon>Thermodesulfobacteriota</taxon>
        <taxon>Desulfovibrionia</taxon>
        <taxon>Desulfovibrionales</taxon>
        <taxon>Desulfovibrionaceae</taxon>
        <taxon>Maridesulfovibrio</taxon>
    </lineage>
</organism>
<protein>
    <submittedName>
        <fullName evidence="1">Uncharacterized protein</fullName>
    </submittedName>
</protein>
<reference evidence="1 2" key="1">
    <citation type="submission" date="2012-10" db="EMBL/GenBank/DDBJ databases">
        <authorList>
            <person name="Genoscope - CEA"/>
        </authorList>
    </citation>
    <scope>NUCLEOTIDE SEQUENCE [LARGE SCALE GENOMIC DNA]</scope>
    <source>
        <strain evidence="2">AM13 / DSM 14728</strain>
    </source>
</reference>
<dbReference type="KEGG" id="dhy:DESAM_20077"/>
<dbReference type="HOGENOM" id="CLU_3215344_0_0_7"/>
<name>L0R6N3_9BACT</name>
<sequence>MRRESCSSVKSYTADLMGGRRMRLPDVKNSFMQNMLKSPVSASV</sequence>
<dbReference type="EMBL" id="FO203522">
    <property type="protein sequence ID" value="CCO22368.1"/>
    <property type="molecule type" value="Genomic_DNA"/>
</dbReference>
<dbReference type="AlphaFoldDB" id="L0R6N3"/>
<keyword evidence="2" id="KW-1185">Reference proteome</keyword>
<accession>L0R6N3</accession>
<dbReference type="Proteomes" id="UP000010808">
    <property type="component" value="Chromosome"/>
</dbReference>
<proteinExistence type="predicted"/>
<evidence type="ECO:0000313" key="1">
    <source>
        <dbReference type="EMBL" id="CCO22368.1"/>
    </source>
</evidence>